<dbReference type="Proteomes" id="UP000186955">
    <property type="component" value="Unassembled WGS sequence"/>
</dbReference>
<keyword evidence="1" id="KW-0472">Membrane</keyword>
<organism evidence="2 3">
    <name type="scientific">Penicillium subrubescens</name>
    <dbReference type="NCBI Taxonomy" id="1316194"/>
    <lineage>
        <taxon>Eukaryota</taxon>
        <taxon>Fungi</taxon>
        <taxon>Dikarya</taxon>
        <taxon>Ascomycota</taxon>
        <taxon>Pezizomycotina</taxon>
        <taxon>Eurotiomycetes</taxon>
        <taxon>Eurotiomycetidae</taxon>
        <taxon>Eurotiales</taxon>
        <taxon>Aspergillaceae</taxon>
        <taxon>Penicillium</taxon>
    </lineage>
</organism>
<accession>A0A1Q5TBW8</accession>
<dbReference type="AlphaFoldDB" id="A0A1Q5TBW8"/>
<keyword evidence="1" id="KW-0812">Transmembrane</keyword>
<name>A0A1Q5TBW8_9EURO</name>
<protein>
    <submittedName>
        <fullName evidence="2">Uncharacterized protein</fullName>
    </submittedName>
</protein>
<dbReference type="EMBL" id="MNBE01000687">
    <property type="protein sequence ID" value="OKO97714.1"/>
    <property type="molecule type" value="Genomic_DNA"/>
</dbReference>
<feature type="transmembrane region" description="Helical" evidence="1">
    <location>
        <begin position="74"/>
        <end position="100"/>
    </location>
</feature>
<proteinExistence type="predicted"/>
<keyword evidence="1" id="KW-1133">Transmembrane helix</keyword>
<feature type="transmembrane region" description="Helical" evidence="1">
    <location>
        <begin position="35"/>
        <end position="54"/>
    </location>
</feature>
<evidence type="ECO:0000313" key="2">
    <source>
        <dbReference type="EMBL" id="OKO97714.1"/>
    </source>
</evidence>
<evidence type="ECO:0000313" key="3">
    <source>
        <dbReference type="Proteomes" id="UP000186955"/>
    </source>
</evidence>
<comment type="caution">
    <text evidence="2">The sequence shown here is derived from an EMBL/GenBank/DDBJ whole genome shotgun (WGS) entry which is preliminary data.</text>
</comment>
<reference evidence="2 3" key="1">
    <citation type="submission" date="2016-10" db="EMBL/GenBank/DDBJ databases">
        <title>Genome sequence of the ascomycete fungus Penicillium subrubescens.</title>
        <authorList>
            <person name="De Vries R.P."/>
            <person name="Peng M."/>
            <person name="Dilokpimol A."/>
            <person name="Hilden K."/>
            <person name="Makela M.R."/>
            <person name="Grigoriev I."/>
            <person name="Riley R."/>
            <person name="Granchi Z."/>
        </authorList>
    </citation>
    <scope>NUCLEOTIDE SEQUENCE [LARGE SCALE GENOMIC DNA]</scope>
    <source>
        <strain evidence="2 3">CBS 132785</strain>
    </source>
</reference>
<sequence>MLVLALPTALLSAFGLILAAYLRLVRERNGFRYSFVYIQFVRSLAILFLMGYIASNIYALRILFARLDDIPSGFVYYSMIYFGGLGLVIYGSMAVIYYAAQRH</sequence>
<gene>
    <name evidence="2" type="ORF">PENSUB_9894</name>
</gene>
<keyword evidence="3" id="KW-1185">Reference proteome</keyword>
<evidence type="ECO:0000256" key="1">
    <source>
        <dbReference type="SAM" id="Phobius"/>
    </source>
</evidence>